<dbReference type="GO" id="GO:0017147">
    <property type="term" value="F:Wnt-protein binding"/>
    <property type="evidence" value="ECO:0007669"/>
    <property type="project" value="TreeGrafter"/>
</dbReference>
<feature type="domain" description="Cyclic nucleotide-binding" evidence="2">
    <location>
        <begin position="65"/>
        <end position="122"/>
    </location>
</feature>
<dbReference type="SMART" id="SM00135">
    <property type="entry name" value="LY"/>
    <property type="match status" value="3"/>
</dbReference>
<dbReference type="RefSeq" id="WP_145076648.1">
    <property type="nucleotide sequence ID" value="NZ_CP036298.1"/>
</dbReference>
<sequence length="340" mass="37069" precursor="true">MKTTYLTVPLAIACAWFVASTAHAEIQLMFVSSVAFQDEIRLVNLDGSEGGTLVTNSNVANINGIGQGGPGERIYWGDNSDFQIYSANADGSDQRAEFSYLFNGETQGQLRFLHVAPETAEIYWSDDRSNSIRRADLDGSNATTLVAGTESPLDLVVDSLRNRVVWLDNNVDAVLEFDLATSSVNTLIDFKTDLGGETHIPVGVVVTEENLFVIDRGTDAIYKADSDGSNASSILDLQEFYSLNGNFGDTDSLSSVDDLVLQDSILYWGERNDGKRGIYGFDLETEMGFQLFQPTDPNVFIPHLSLYSATAVPEPTGALSVLASGVYLVFRRQRNLQAVA</sequence>
<dbReference type="PANTHER" id="PTHR46513">
    <property type="entry name" value="VITELLOGENIN RECEPTOR-LIKE PROTEIN-RELATED-RELATED"/>
    <property type="match status" value="1"/>
</dbReference>
<dbReference type="AlphaFoldDB" id="A0A518G4T5"/>
<dbReference type="SUPFAM" id="SSF63825">
    <property type="entry name" value="YWTD domain"/>
    <property type="match status" value="1"/>
</dbReference>
<gene>
    <name evidence="3" type="ORF">Q31a_19110</name>
</gene>
<protein>
    <recommendedName>
        <fullName evidence="2">Cyclic nucleotide-binding domain-containing protein</fullName>
    </recommendedName>
</protein>
<dbReference type="EMBL" id="CP036298">
    <property type="protein sequence ID" value="QDV23608.1"/>
    <property type="molecule type" value="Genomic_DNA"/>
</dbReference>
<dbReference type="OrthoDB" id="254354at2"/>
<dbReference type="InterPro" id="IPR050778">
    <property type="entry name" value="Cueball_EGF_LRP_Nidogen"/>
</dbReference>
<dbReference type="PROSITE" id="PS51120">
    <property type="entry name" value="LDLRB"/>
    <property type="match status" value="1"/>
</dbReference>
<dbReference type="PANTHER" id="PTHR46513:SF13">
    <property type="entry name" value="EGF-LIKE DOMAIN-CONTAINING PROTEIN"/>
    <property type="match status" value="1"/>
</dbReference>
<feature type="signal peptide" evidence="1">
    <location>
        <begin position="1"/>
        <end position="24"/>
    </location>
</feature>
<dbReference type="GO" id="GO:0042813">
    <property type="term" value="F:Wnt receptor activity"/>
    <property type="evidence" value="ECO:0007669"/>
    <property type="project" value="TreeGrafter"/>
</dbReference>
<dbReference type="InterPro" id="IPR000595">
    <property type="entry name" value="cNMP-bd_dom"/>
</dbReference>
<feature type="chain" id="PRO_5022199533" description="Cyclic nucleotide-binding domain-containing protein" evidence="1">
    <location>
        <begin position="25"/>
        <end position="340"/>
    </location>
</feature>
<dbReference type="PROSITE" id="PS50042">
    <property type="entry name" value="CNMP_BINDING_3"/>
    <property type="match status" value="1"/>
</dbReference>
<dbReference type="GO" id="GO:0005886">
    <property type="term" value="C:plasma membrane"/>
    <property type="evidence" value="ECO:0007669"/>
    <property type="project" value="TreeGrafter"/>
</dbReference>
<evidence type="ECO:0000313" key="4">
    <source>
        <dbReference type="Proteomes" id="UP000318017"/>
    </source>
</evidence>
<reference evidence="3 4" key="1">
    <citation type="submission" date="2019-02" db="EMBL/GenBank/DDBJ databases">
        <title>Deep-cultivation of Planctomycetes and their phenomic and genomic characterization uncovers novel biology.</title>
        <authorList>
            <person name="Wiegand S."/>
            <person name="Jogler M."/>
            <person name="Boedeker C."/>
            <person name="Pinto D."/>
            <person name="Vollmers J."/>
            <person name="Rivas-Marin E."/>
            <person name="Kohn T."/>
            <person name="Peeters S.H."/>
            <person name="Heuer A."/>
            <person name="Rast P."/>
            <person name="Oberbeckmann S."/>
            <person name="Bunk B."/>
            <person name="Jeske O."/>
            <person name="Meyerdierks A."/>
            <person name="Storesund J.E."/>
            <person name="Kallscheuer N."/>
            <person name="Luecker S."/>
            <person name="Lage O.M."/>
            <person name="Pohl T."/>
            <person name="Merkel B.J."/>
            <person name="Hornburger P."/>
            <person name="Mueller R.-W."/>
            <person name="Bruemmer F."/>
            <person name="Labrenz M."/>
            <person name="Spormann A.M."/>
            <person name="Op den Camp H."/>
            <person name="Overmann J."/>
            <person name="Amann R."/>
            <person name="Jetten M.S.M."/>
            <person name="Mascher T."/>
            <person name="Medema M.H."/>
            <person name="Devos D.P."/>
            <person name="Kaster A.-K."/>
            <person name="Ovreas L."/>
            <person name="Rohde M."/>
            <person name="Galperin M.Y."/>
            <person name="Jogler C."/>
        </authorList>
    </citation>
    <scope>NUCLEOTIDE SEQUENCE [LARGE SCALE GENOMIC DNA]</scope>
    <source>
        <strain evidence="3 4">Q31a</strain>
    </source>
</reference>
<evidence type="ECO:0000256" key="1">
    <source>
        <dbReference type="SAM" id="SignalP"/>
    </source>
</evidence>
<accession>A0A518G4T5</accession>
<dbReference type="Proteomes" id="UP000318017">
    <property type="component" value="Chromosome"/>
</dbReference>
<dbReference type="GO" id="GO:0060070">
    <property type="term" value="P:canonical Wnt signaling pathway"/>
    <property type="evidence" value="ECO:0007669"/>
    <property type="project" value="TreeGrafter"/>
</dbReference>
<dbReference type="InterPro" id="IPR011042">
    <property type="entry name" value="6-blade_b-propeller_TolB-like"/>
</dbReference>
<dbReference type="KEGG" id="ahel:Q31a_19110"/>
<dbReference type="InterPro" id="IPR000033">
    <property type="entry name" value="LDLR_classB_rpt"/>
</dbReference>
<evidence type="ECO:0000313" key="3">
    <source>
        <dbReference type="EMBL" id="QDV23608.1"/>
    </source>
</evidence>
<name>A0A518G4T5_9BACT</name>
<keyword evidence="1" id="KW-0732">Signal</keyword>
<evidence type="ECO:0000259" key="2">
    <source>
        <dbReference type="PROSITE" id="PS50042"/>
    </source>
</evidence>
<keyword evidence="4" id="KW-1185">Reference proteome</keyword>
<dbReference type="Gene3D" id="2.120.10.30">
    <property type="entry name" value="TolB, C-terminal domain"/>
    <property type="match status" value="1"/>
</dbReference>
<proteinExistence type="predicted"/>
<organism evidence="3 4">
    <name type="scientific">Aureliella helgolandensis</name>
    <dbReference type="NCBI Taxonomy" id="2527968"/>
    <lineage>
        <taxon>Bacteria</taxon>
        <taxon>Pseudomonadati</taxon>
        <taxon>Planctomycetota</taxon>
        <taxon>Planctomycetia</taxon>
        <taxon>Pirellulales</taxon>
        <taxon>Pirellulaceae</taxon>
        <taxon>Aureliella</taxon>
    </lineage>
</organism>